<dbReference type="Pfam" id="PF03088">
    <property type="entry name" value="Str_synth"/>
    <property type="match status" value="1"/>
</dbReference>
<keyword evidence="2" id="KW-0597">Phosphoprotein</keyword>
<keyword evidence="6" id="KW-1185">Reference proteome</keyword>
<dbReference type="AlphaFoldDB" id="A0A7R9L3X8"/>
<proteinExistence type="inferred from homology"/>
<evidence type="ECO:0000256" key="3">
    <source>
        <dbReference type="ARBA" id="ARBA00023180"/>
    </source>
</evidence>
<keyword evidence="3" id="KW-0325">Glycoprotein</keyword>
<dbReference type="Proteomes" id="UP000759131">
    <property type="component" value="Unassembled WGS sequence"/>
</dbReference>
<dbReference type="InterPro" id="IPR011042">
    <property type="entry name" value="6-blade_b-propeller_TolB-like"/>
</dbReference>
<evidence type="ECO:0000313" key="6">
    <source>
        <dbReference type="Proteomes" id="UP000759131"/>
    </source>
</evidence>
<dbReference type="EMBL" id="OC869704">
    <property type="protein sequence ID" value="CAD7634685.1"/>
    <property type="molecule type" value="Genomic_DNA"/>
</dbReference>
<organism evidence="5">
    <name type="scientific">Medioppia subpectinata</name>
    <dbReference type="NCBI Taxonomy" id="1979941"/>
    <lineage>
        <taxon>Eukaryota</taxon>
        <taxon>Metazoa</taxon>
        <taxon>Ecdysozoa</taxon>
        <taxon>Arthropoda</taxon>
        <taxon>Chelicerata</taxon>
        <taxon>Arachnida</taxon>
        <taxon>Acari</taxon>
        <taxon>Acariformes</taxon>
        <taxon>Sarcoptiformes</taxon>
        <taxon>Oribatida</taxon>
        <taxon>Brachypylina</taxon>
        <taxon>Oppioidea</taxon>
        <taxon>Oppiidae</taxon>
        <taxon>Medioppia</taxon>
    </lineage>
</organism>
<dbReference type="PANTHER" id="PTHR10426">
    <property type="entry name" value="STRICTOSIDINE SYNTHASE-RELATED"/>
    <property type="match status" value="1"/>
</dbReference>
<evidence type="ECO:0000313" key="5">
    <source>
        <dbReference type="EMBL" id="CAD7634685.1"/>
    </source>
</evidence>
<dbReference type="InterPro" id="IPR018119">
    <property type="entry name" value="Strictosidine_synth_cons-reg"/>
</dbReference>
<dbReference type="Gene3D" id="2.120.10.30">
    <property type="entry name" value="TolB, C-terminal domain"/>
    <property type="match status" value="1"/>
</dbReference>
<accession>A0A7R9L3X8</accession>
<evidence type="ECO:0000259" key="4">
    <source>
        <dbReference type="Pfam" id="PF03088"/>
    </source>
</evidence>
<dbReference type="GO" id="GO:0016787">
    <property type="term" value="F:hydrolase activity"/>
    <property type="evidence" value="ECO:0007669"/>
    <property type="project" value="TreeGrafter"/>
</dbReference>
<protein>
    <recommendedName>
        <fullName evidence="4">Strictosidine synthase conserved region domain-containing protein</fullName>
    </recommendedName>
</protein>
<evidence type="ECO:0000256" key="1">
    <source>
        <dbReference type="ARBA" id="ARBA00009191"/>
    </source>
</evidence>
<comment type="similarity">
    <text evidence="1">Belongs to the strictosidine synthase family.</text>
</comment>
<feature type="domain" description="Strictosidine synthase conserved region" evidence="4">
    <location>
        <begin position="176"/>
        <end position="250"/>
    </location>
</feature>
<gene>
    <name evidence="5" type="ORF">OSB1V03_LOCUS15081</name>
</gene>
<dbReference type="SUPFAM" id="SSF63829">
    <property type="entry name" value="Calcium-dependent phosphotriesterase"/>
    <property type="match status" value="1"/>
</dbReference>
<dbReference type="PANTHER" id="PTHR10426:SF88">
    <property type="entry name" value="ADIPOCYTE PLASMA MEMBRANE-ASSOCIATED PROTEIN HEMOMUCIN-RELATED"/>
    <property type="match status" value="1"/>
</dbReference>
<dbReference type="OrthoDB" id="5307922at2759"/>
<dbReference type="EMBL" id="CAJPIZ010015129">
    <property type="protein sequence ID" value="CAG2115115.1"/>
    <property type="molecule type" value="Genomic_DNA"/>
</dbReference>
<name>A0A7R9L3X8_9ACAR</name>
<reference evidence="5" key="1">
    <citation type="submission" date="2020-11" db="EMBL/GenBank/DDBJ databases">
        <authorList>
            <person name="Tran Van P."/>
        </authorList>
    </citation>
    <scope>NUCLEOTIDE SEQUENCE</scope>
</reference>
<dbReference type="GO" id="GO:0012505">
    <property type="term" value="C:endomembrane system"/>
    <property type="evidence" value="ECO:0007669"/>
    <property type="project" value="TreeGrafter"/>
</dbReference>
<sequence>MMFRLAFKATFDIILVTLILATVLALLPNHLLPNLPIDPTYYESDFIPNSLDNWNNLLAQRSQRLLDGVIVGPESMTERHHFLYTGLADGRLVEIHKKTLEIREITSFAKKTDCVENEYREMVECGRPLGLRFGSDDYLYVVEAFDGLFRVNVSSGLKEHIDFKNDGIYGLFNDLMNVLYIAVSSTKWQLDRVPYSVLDYEDTGYVFAYNLDTKTSLKIRSGFRFTNGVEVSKDNKYLLIAETNTFTIHKISLQVIHRLIKDNKQTEIGDNEVEVFAKDLPGEPDNIRIDSNGDVWFGVFLVRTEGKTLRDVLSNWPFIRKTIARVFYLSSLVFDFINKNITPNHALEMFAFDLYSGHIMYKFMPKNGAVVKLDGKTGRIKQILGSNEFNGVSEAIVDSEGDLYYGSFRNQFIGKIEKGDY</sequence>
<evidence type="ECO:0000256" key="2">
    <source>
        <dbReference type="ARBA" id="ARBA00022553"/>
    </source>
</evidence>